<name>A0A9X0YJS3_9FLAO</name>
<evidence type="ECO:0000313" key="5">
    <source>
        <dbReference type="Proteomes" id="UP001231587"/>
    </source>
</evidence>
<keyword evidence="1" id="KW-0732">Signal</keyword>
<comment type="caution">
    <text evidence="2">The sequence shown here is derived from an EMBL/GenBank/DDBJ whole genome shotgun (WGS) entry which is preliminary data.</text>
</comment>
<organism evidence="2 4">
    <name type="scientific">Formosa algae</name>
    <dbReference type="NCBI Taxonomy" id="225843"/>
    <lineage>
        <taxon>Bacteria</taxon>
        <taxon>Pseudomonadati</taxon>
        <taxon>Bacteroidota</taxon>
        <taxon>Flavobacteriia</taxon>
        <taxon>Flavobacteriales</taxon>
        <taxon>Flavobacteriaceae</taxon>
        <taxon>Formosa</taxon>
    </lineage>
</organism>
<reference evidence="2" key="1">
    <citation type="submission" date="2021-03" db="EMBL/GenBank/DDBJ databases">
        <title>Genomic Encyclopedia of Type Strains, Phase IV (KMG-IV): sequencing the most valuable type-strain genomes for metagenomic binning, comparative biology and taxonomic classification.</title>
        <authorList>
            <person name="Goeker M."/>
        </authorList>
    </citation>
    <scope>NUCLEOTIDE SEQUENCE</scope>
    <source>
        <strain evidence="2">DSM 15523</strain>
        <strain evidence="3 5">DSM 16476</strain>
    </source>
</reference>
<dbReference type="RefSeq" id="WP_057783656.1">
    <property type="nucleotide sequence ID" value="NZ_JAGGJQ010000001.1"/>
</dbReference>
<evidence type="ECO:0008006" key="6">
    <source>
        <dbReference type="Google" id="ProtNLM"/>
    </source>
</evidence>
<accession>A0A9X0YJS3</accession>
<dbReference type="EMBL" id="JAUSUU010000002">
    <property type="protein sequence ID" value="MDQ0334559.1"/>
    <property type="molecule type" value="Genomic_DNA"/>
</dbReference>
<protein>
    <recommendedName>
        <fullName evidence="6">Alpha-ketoglutarate decarboxylase</fullName>
    </recommendedName>
</protein>
<dbReference type="AlphaFoldDB" id="A0A9X0YJS3"/>
<evidence type="ECO:0000313" key="4">
    <source>
        <dbReference type="Proteomes" id="UP001138672"/>
    </source>
</evidence>
<dbReference type="EMBL" id="JAGGJQ010000001">
    <property type="protein sequence ID" value="MBP1838424.1"/>
    <property type="molecule type" value="Genomic_DNA"/>
</dbReference>
<proteinExistence type="predicted"/>
<gene>
    <name evidence="2" type="ORF">J2Z56_000320</name>
    <name evidence="3" type="ORF">J2Z57_000986</name>
</gene>
<feature type="chain" id="PRO_5040865615" description="Alpha-ketoglutarate decarboxylase" evidence="1">
    <location>
        <begin position="28"/>
        <end position="175"/>
    </location>
</feature>
<sequence length="175" mass="20044">MKKSYKYFLRSIILISFFSLSFKNIYAQNSSFSDNVKFGGGIGLGFSNDFFSGTIEPAALYQFNSQFALGVGLNFTYNSQKDFYKSTIIGGTLTGLYTPISNIQLSGEFQQLHVNRTYDNDRIFYDDEKYWFPALLLGVGYQTNNVTIGVRYDVLYDDDKSIYGSPWSPFIRVYF</sequence>
<dbReference type="OrthoDB" id="1160493at2"/>
<keyword evidence="5" id="KW-1185">Reference proteome</keyword>
<evidence type="ECO:0000313" key="2">
    <source>
        <dbReference type="EMBL" id="MBP1838424.1"/>
    </source>
</evidence>
<dbReference type="Proteomes" id="UP001231587">
    <property type="component" value="Unassembled WGS sequence"/>
</dbReference>
<dbReference type="Proteomes" id="UP001138672">
    <property type="component" value="Unassembled WGS sequence"/>
</dbReference>
<feature type="signal peptide" evidence="1">
    <location>
        <begin position="1"/>
        <end position="27"/>
    </location>
</feature>
<evidence type="ECO:0000313" key="3">
    <source>
        <dbReference type="EMBL" id="MDQ0334559.1"/>
    </source>
</evidence>
<evidence type="ECO:0000256" key="1">
    <source>
        <dbReference type="SAM" id="SignalP"/>
    </source>
</evidence>